<dbReference type="PANTHER" id="PTHR46401:SF2">
    <property type="entry name" value="GLYCOSYLTRANSFERASE WBBK-RELATED"/>
    <property type="match status" value="1"/>
</dbReference>
<feature type="domain" description="Glycosyltransferase subfamily 4-like N-terminal" evidence="4">
    <location>
        <begin position="20"/>
        <end position="176"/>
    </location>
</feature>
<organism evidence="5 6">
    <name type="scientific">Luethyella okanaganae</name>
    <dbReference type="NCBI Taxonomy" id="69372"/>
    <lineage>
        <taxon>Bacteria</taxon>
        <taxon>Bacillati</taxon>
        <taxon>Actinomycetota</taxon>
        <taxon>Actinomycetes</taxon>
        <taxon>Micrococcales</taxon>
        <taxon>Microbacteriaceae</taxon>
        <taxon>Luethyella</taxon>
    </lineage>
</organism>
<evidence type="ECO:0000259" key="3">
    <source>
        <dbReference type="Pfam" id="PF00534"/>
    </source>
</evidence>
<evidence type="ECO:0000313" key="5">
    <source>
        <dbReference type="EMBL" id="MFC6354786.1"/>
    </source>
</evidence>
<dbReference type="SUPFAM" id="SSF53756">
    <property type="entry name" value="UDP-Glycosyltransferase/glycogen phosphorylase"/>
    <property type="match status" value="1"/>
</dbReference>
<name>A0ABW1V9U3_9MICO</name>
<sequence length="378" mass="40053">MTVLRVVVDQMIAPVPGPIGRYAEELTRGLIATAPLDCEVEGIVSSSPPERYEQLEAALPGLSGLYKTTLARRELAATWQLGLTTSPGGGMIHAPGLLAPLRRHDRLNDGTQIAVTIHDLLAWTHPGSFTNATVAWHKVMVRRARKHADAIVVPSHALAEQLCEIADFGDRVQVIPGAGRSNLSVPLDANKRALALGLPETFVLATGSLEPRKGVTALIEGLGASGAPDVPLLILGSDSWGEIELAAIVDEAGLPEGRVRALGTLSDEDYAVTLARATVFVNPSLEEGFASSIIDAFRFETPVVHSDAPALVEVAGDAGVAVAREPAKEYPGRLAASIAAVLGDDERAARLRISGADRARAFSWRDAAERVWQLHADL</sequence>
<dbReference type="Proteomes" id="UP001596306">
    <property type="component" value="Unassembled WGS sequence"/>
</dbReference>
<dbReference type="Pfam" id="PF00534">
    <property type="entry name" value="Glycos_transf_1"/>
    <property type="match status" value="1"/>
</dbReference>
<keyword evidence="2" id="KW-0808">Transferase</keyword>
<dbReference type="PANTHER" id="PTHR46401">
    <property type="entry name" value="GLYCOSYLTRANSFERASE WBBK-RELATED"/>
    <property type="match status" value="1"/>
</dbReference>
<gene>
    <name evidence="5" type="ORF">ACFQB0_01485</name>
</gene>
<protein>
    <submittedName>
        <fullName evidence="5">Glycosyltransferase family 4 protein</fullName>
    </submittedName>
</protein>
<reference evidence="6" key="1">
    <citation type="journal article" date="2019" name="Int. J. Syst. Evol. Microbiol.">
        <title>The Global Catalogue of Microorganisms (GCM) 10K type strain sequencing project: providing services to taxonomists for standard genome sequencing and annotation.</title>
        <authorList>
            <consortium name="The Broad Institute Genomics Platform"/>
            <consortium name="The Broad Institute Genome Sequencing Center for Infectious Disease"/>
            <person name="Wu L."/>
            <person name="Ma J."/>
        </authorList>
    </citation>
    <scope>NUCLEOTIDE SEQUENCE [LARGE SCALE GENOMIC DNA]</scope>
    <source>
        <strain evidence="6">CCUG 43304</strain>
    </source>
</reference>
<evidence type="ECO:0000256" key="1">
    <source>
        <dbReference type="ARBA" id="ARBA00022676"/>
    </source>
</evidence>
<dbReference type="RefSeq" id="WP_386726669.1">
    <property type="nucleotide sequence ID" value="NZ_JBHSTP010000001.1"/>
</dbReference>
<keyword evidence="6" id="KW-1185">Reference proteome</keyword>
<dbReference type="Pfam" id="PF13439">
    <property type="entry name" value="Glyco_transf_4"/>
    <property type="match status" value="1"/>
</dbReference>
<proteinExistence type="predicted"/>
<dbReference type="InterPro" id="IPR001296">
    <property type="entry name" value="Glyco_trans_1"/>
</dbReference>
<evidence type="ECO:0000313" key="6">
    <source>
        <dbReference type="Proteomes" id="UP001596306"/>
    </source>
</evidence>
<accession>A0ABW1V9U3</accession>
<evidence type="ECO:0000256" key="2">
    <source>
        <dbReference type="ARBA" id="ARBA00022679"/>
    </source>
</evidence>
<comment type="caution">
    <text evidence="5">The sequence shown here is derived from an EMBL/GenBank/DDBJ whole genome shotgun (WGS) entry which is preliminary data.</text>
</comment>
<feature type="domain" description="Glycosyl transferase family 1" evidence="3">
    <location>
        <begin position="191"/>
        <end position="354"/>
    </location>
</feature>
<dbReference type="EMBL" id="JBHSTP010000001">
    <property type="protein sequence ID" value="MFC6354786.1"/>
    <property type="molecule type" value="Genomic_DNA"/>
</dbReference>
<evidence type="ECO:0000259" key="4">
    <source>
        <dbReference type="Pfam" id="PF13439"/>
    </source>
</evidence>
<keyword evidence="1" id="KW-0328">Glycosyltransferase</keyword>
<dbReference type="InterPro" id="IPR028098">
    <property type="entry name" value="Glyco_trans_4-like_N"/>
</dbReference>
<dbReference type="CDD" id="cd03809">
    <property type="entry name" value="GT4_MtfB-like"/>
    <property type="match status" value="1"/>
</dbReference>
<dbReference type="Gene3D" id="3.40.50.2000">
    <property type="entry name" value="Glycogen Phosphorylase B"/>
    <property type="match status" value="2"/>
</dbReference>